<organism evidence="1">
    <name type="scientific">Eutreptiella gymnastica</name>
    <dbReference type="NCBI Taxonomy" id="73025"/>
    <lineage>
        <taxon>Eukaryota</taxon>
        <taxon>Discoba</taxon>
        <taxon>Euglenozoa</taxon>
        <taxon>Euglenida</taxon>
        <taxon>Spirocuta</taxon>
        <taxon>Euglenophyceae</taxon>
        <taxon>Eutreptiales</taxon>
        <taxon>Eutreptiaceae</taxon>
        <taxon>Eutreptiella</taxon>
    </lineage>
</organism>
<sequence>MHMTAEPNPATKLGQRNGKAAQDICLAVDKTALKFQYADNCGQSEARTPNCGGVFLQCIFFNAVQSQRTNHDTHVSWETPVRVSHTLLHQMKTTHAFLLPSVVILHVFPGFKSAPRRALLGGVGIRLPPLLLQ</sequence>
<dbReference type="EMBL" id="HBGA01019446">
    <property type="protein sequence ID" value="CAD8996520.1"/>
    <property type="molecule type" value="Transcribed_RNA"/>
</dbReference>
<gene>
    <name evidence="1" type="ORF">EGYM00392_LOCUS7582</name>
</gene>
<proteinExistence type="predicted"/>
<dbReference type="AlphaFoldDB" id="A0A7S1HZS6"/>
<name>A0A7S1HZS6_9EUGL</name>
<accession>A0A7S1HZS6</accession>
<protein>
    <submittedName>
        <fullName evidence="1">Uncharacterized protein</fullName>
    </submittedName>
</protein>
<reference evidence="1" key="1">
    <citation type="submission" date="2021-01" db="EMBL/GenBank/DDBJ databases">
        <authorList>
            <person name="Corre E."/>
            <person name="Pelletier E."/>
            <person name="Niang G."/>
            <person name="Scheremetjew M."/>
            <person name="Finn R."/>
            <person name="Kale V."/>
            <person name="Holt S."/>
            <person name="Cochrane G."/>
            <person name="Meng A."/>
            <person name="Brown T."/>
            <person name="Cohen L."/>
        </authorList>
    </citation>
    <scope>NUCLEOTIDE SEQUENCE</scope>
    <source>
        <strain evidence="1">NIES-381</strain>
    </source>
</reference>
<evidence type="ECO:0000313" key="1">
    <source>
        <dbReference type="EMBL" id="CAD8996520.1"/>
    </source>
</evidence>